<feature type="repeat" description="TPR" evidence="3">
    <location>
        <begin position="75"/>
        <end position="108"/>
    </location>
</feature>
<dbReference type="AlphaFoldDB" id="A0A0L0P282"/>
<protein>
    <submittedName>
        <fullName evidence="4">Uncharacterized protein</fullName>
    </submittedName>
</protein>
<dbReference type="VEuPathDB" id="FungiDB:B9J08_001021"/>
<comment type="caution">
    <text evidence="4">The sequence shown here is derived from an EMBL/GenBank/DDBJ whole genome shotgun (WGS) entry which is preliminary data.</text>
</comment>
<accession>A0A0L0P282</accession>
<dbReference type="Gene3D" id="1.25.40.10">
    <property type="entry name" value="Tetratricopeptide repeat domain"/>
    <property type="match status" value="1"/>
</dbReference>
<name>A0A0L0P282_CANAR</name>
<keyword evidence="1" id="KW-0677">Repeat</keyword>
<evidence type="ECO:0000256" key="3">
    <source>
        <dbReference type="PROSITE-ProRule" id="PRU00339"/>
    </source>
</evidence>
<sequence length="320" mass="36485">MPSLEEFKAQGNKAFAIKKYQEAADLYSSAIALDRSNPVLYSNRAQCHIHLRDWIRASNDVEVGLRLQPADKIKVKLLFRKGLTAKGLGNIEMAKRAFKDALQLDPENLAAANELEQVQPKKLKREGFVHREPRKISIEVVDELPSEILEQIRGEPAPPSSTKTLEATSADVNAVADELFRGRKNKSKDEVHNSKQETPFVERPTMHYLKTLKSLPPERKHNGYKVVLDLSSSQLDEMFAFSGIESDFFEFFLEASVHFLKNHTEYTSEQILDKLEYITRFKRYNLTAQLTPDDLIQNFIDALDRYGVSAHARGKQLLAR</sequence>
<proteinExistence type="predicted"/>
<evidence type="ECO:0000313" key="4">
    <source>
        <dbReference type="EMBL" id="KNE00106.1"/>
    </source>
</evidence>
<dbReference type="InterPro" id="IPR019734">
    <property type="entry name" value="TPR_rpt"/>
</dbReference>
<dbReference type="InterPro" id="IPR011990">
    <property type="entry name" value="TPR-like_helical_dom_sf"/>
</dbReference>
<dbReference type="VEuPathDB" id="FungiDB:CJI96_0001407"/>
<dbReference type="Proteomes" id="UP000037122">
    <property type="component" value="Unassembled WGS sequence"/>
</dbReference>
<dbReference type="PROSITE" id="PS50005">
    <property type="entry name" value="TPR"/>
    <property type="match status" value="1"/>
</dbReference>
<dbReference type="SMART" id="SM00028">
    <property type="entry name" value="TPR"/>
    <property type="match status" value="3"/>
</dbReference>
<gene>
    <name evidence="4" type="ORF">QG37_03055</name>
</gene>
<dbReference type="VEuPathDB" id="FungiDB:CJJ07_001501"/>
<dbReference type="VEuPathDB" id="FungiDB:CJI97_001041"/>
<keyword evidence="2 3" id="KW-0802">TPR repeat</keyword>
<reference evidence="5" key="1">
    <citation type="journal article" date="2015" name="BMC Genomics">
        <title>Draft genome of a commonly misdiagnosed multidrug resistant pathogen Candida auris.</title>
        <authorList>
            <person name="Chatterjee S."/>
            <person name="Alampalli S.V."/>
            <person name="Nageshan R.K."/>
            <person name="Chettiar S.T."/>
            <person name="Joshi S."/>
            <person name="Tatu U.S."/>
        </authorList>
    </citation>
    <scope>NUCLEOTIDE SEQUENCE [LARGE SCALE GENOMIC DNA]</scope>
    <source>
        <strain evidence="5">6684</strain>
    </source>
</reference>
<dbReference type="VEuPathDB" id="FungiDB:QG37_03055"/>
<dbReference type="VEuPathDB" id="FungiDB:CJJ09_002985"/>
<dbReference type="PANTHER" id="PTHR22904:SF523">
    <property type="entry name" value="STRESS-INDUCED-PHOSPHOPROTEIN 1"/>
    <property type="match status" value="1"/>
</dbReference>
<dbReference type="EMBL" id="LGST01000020">
    <property type="protein sequence ID" value="KNE00106.1"/>
    <property type="molecule type" value="Genomic_DNA"/>
</dbReference>
<organism evidence="4 5">
    <name type="scientific">Candidozyma auris</name>
    <name type="common">Yeast</name>
    <name type="synonym">Candida auris</name>
    <dbReference type="NCBI Taxonomy" id="498019"/>
    <lineage>
        <taxon>Eukaryota</taxon>
        <taxon>Fungi</taxon>
        <taxon>Dikarya</taxon>
        <taxon>Ascomycota</taxon>
        <taxon>Saccharomycotina</taxon>
        <taxon>Pichiomycetes</taxon>
        <taxon>Metschnikowiaceae</taxon>
        <taxon>Candidozyma</taxon>
    </lineage>
</organism>
<evidence type="ECO:0000256" key="1">
    <source>
        <dbReference type="ARBA" id="ARBA00022737"/>
    </source>
</evidence>
<evidence type="ECO:0000256" key="2">
    <source>
        <dbReference type="ARBA" id="ARBA00022803"/>
    </source>
</evidence>
<dbReference type="PANTHER" id="PTHR22904">
    <property type="entry name" value="TPR REPEAT CONTAINING PROTEIN"/>
    <property type="match status" value="1"/>
</dbReference>
<dbReference type="SUPFAM" id="SSF48452">
    <property type="entry name" value="TPR-like"/>
    <property type="match status" value="1"/>
</dbReference>
<dbReference type="GO" id="GO:0051879">
    <property type="term" value="F:Hsp90 protein binding"/>
    <property type="evidence" value="ECO:0007669"/>
    <property type="project" value="TreeGrafter"/>
</dbReference>
<dbReference type="Pfam" id="PF13181">
    <property type="entry name" value="TPR_8"/>
    <property type="match status" value="1"/>
</dbReference>
<evidence type="ECO:0000313" key="5">
    <source>
        <dbReference type="Proteomes" id="UP000037122"/>
    </source>
</evidence>